<keyword evidence="7 11" id="KW-0256">Endoplasmic reticulum</keyword>
<sequence length="251" mass="27727">MGAIGQFIGLLFVVLLAFILRLAYIIRSTHQRQSPSAAAGRLRTCKLTVLLGSGGHTGEMIRLLSDLPFDRYTPRTYIISSADSLSRSKAVELERSKQAGQYTFLEIPRARRVNQSFLTSISTTINSLLVCVWFIAIKPNFVFPETSQDDKDGQVGSGAILLNGPGSAVPIALSAFLVRLITGKPEPRLIYVESLARVKRLSLTGILLLPFVDCFIVQWKVLQTEIHSSKLYQALNCLELVPAITFDGWMV</sequence>
<dbReference type="GO" id="GO:0043541">
    <property type="term" value="C:UDP-N-acetylglucosamine transferase complex"/>
    <property type="evidence" value="ECO:0007669"/>
    <property type="project" value="TreeGrafter"/>
</dbReference>
<reference evidence="13" key="4">
    <citation type="submission" date="2025-05" db="UniProtKB">
        <authorList>
            <consortium name="EnsemblFungi"/>
        </authorList>
    </citation>
    <scope>IDENTIFICATION</scope>
    <source>
        <strain evidence="13">isolate 1-1 / race 1 (BBBD)</strain>
    </source>
</reference>
<comment type="similarity">
    <text evidence="3 11">Belongs to the ALG14 family.</text>
</comment>
<dbReference type="GO" id="GO:0031965">
    <property type="term" value="C:nuclear membrane"/>
    <property type="evidence" value="ECO:0007669"/>
    <property type="project" value="UniProtKB-SubCell"/>
</dbReference>
<evidence type="ECO:0000256" key="4">
    <source>
        <dbReference type="ARBA" id="ARBA00011335"/>
    </source>
</evidence>
<reference evidence="12" key="1">
    <citation type="submission" date="2009-11" db="EMBL/GenBank/DDBJ databases">
        <authorList>
            <consortium name="The Broad Institute Genome Sequencing Platform"/>
            <person name="Ward D."/>
            <person name="Feldgarden M."/>
            <person name="Earl A."/>
            <person name="Young S.K."/>
            <person name="Zeng Q."/>
            <person name="Koehrsen M."/>
            <person name="Alvarado L."/>
            <person name="Berlin A."/>
            <person name="Bochicchio J."/>
            <person name="Borenstein D."/>
            <person name="Chapman S.B."/>
            <person name="Chen Z."/>
            <person name="Engels R."/>
            <person name="Freedman E."/>
            <person name="Gellesch M."/>
            <person name="Goldberg J."/>
            <person name="Griggs A."/>
            <person name="Gujja S."/>
            <person name="Heilman E."/>
            <person name="Heiman D."/>
            <person name="Hepburn T."/>
            <person name="Howarth C."/>
            <person name="Jen D."/>
            <person name="Larson L."/>
            <person name="Lewis B."/>
            <person name="Mehta T."/>
            <person name="Park D."/>
            <person name="Pearson M."/>
            <person name="Roberts A."/>
            <person name="Saif S."/>
            <person name="Shea T."/>
            <person name="Shenoy N."/>
            <person name="Sisk P."/>
            <person name="Stolte C."/>
            <person name="Sykes S."/>
            <person name="Thomson T."/>
            <person name="Walk T."/>
            <person name="White J."/>
            <person name="Yandava C."/>
            <person name="Izard J."/>
            <person name="Baranova O.V."/>
            <person name="Blanton J.M."/>
            <person name="Tanner A.C."/>
            <person name="Dewhirst F.E."/>
            <person name="Haas B."/>
            <person name="Nusbaum C."/>
            <person name="Birren B."/>
        </authorList>
    </citation>
    <scope>NUCLEOTIDE SEQUENCE [LARGE SCALE GENOMIC DNA]</scope>
    <source>
        <strain evidence="12">1-1 BBBD Race 1</strain>
    </source>
</reference>
<dbReference type="Proteomes" id="UP000005240">
    <property type="component" value="Unassembled WGS sequence"/>
</dbReference>
<evidence type="ECO:0000313" key="14">
    <source>
        <dbReference type="Proteomes" id="UP000005240"/>
    </source>
</evidence>
<evidence type="ECO:0000256" key="6">
    <source>
        <dbReference type="ARBA" id="ARBA00022692"/>
    </source>
</evidence>
<feature type="transmembrane region" description="Helical" evidence="11">
    <location>
        <begin position="157"/>
        <end position="181"/>
    </location>
</feature>
<dbReference type="Pfam" id="PF08660">
    <property type="entry name" value="Alg14"/>
    <property type="match status" value="1"/>
</dbReference>
<reference evidence="13 14" key="3">
    <citation type="journal article" date="2017" name="G3 (Bethesda)">
        <title>Comparative analysis highlights variable genome content of wheat rusts and divergence of the mating loci.</title>
        <authorList>
            <person name="Cuomo C.A."/>
            <person name="Bakkeren G."/>
            <person name="Khalil H.B."/>
            <person name="Panwar V."/>
            <person name="Joly D."/>
            <person name="Linning R."/>
            <person name="Sakthikumar S."/>
            <person name="Song X."/>
            <person name="Adiconis X."/>
            <person name="Fan L."/>
            <person name="Goldberg J.M."/>
            <person name="Levin J.Z."/>
            <person name="Young S."/>
            <person name="Zeng Q."/>
            <person name="Anikster Y."/>
            <person name="Bruce M."/>
            <person name="Wang M."/>
            <person name="Yin C."/>
            <person name="McCallum B."/>
            <person name="Szabo L.J."/>
            <person name="Hulbert S."/>
            <person name="Chen X."/>
            <person name="Fellers J.P."/>
        </authorList>
    </citation>
    <scope>NUCLEOTIDE SEQUENCE</scope>
    <source>
        <strain evidence="13">isolate 1-1 / race 1 (BBBD)</strain>
        <strain evidence="14">Isolate 1-1 / race 1 (BBBD)</strain>
    </source>
</reference>
<evidence type="ECO:0000256" key="1">
    <source>
        <dbReference type="ARBA" id="ARBA00004389"/>
    </source>
</evidence>
<keyword evidence="14" id="KW-1185">Reference proteome</keyword>
<dbReference type="EnsemblFungi" id="PTTG_11789-t43_1">
    <property type="protein sequence ID" value="PTTG_11789-t43_1-p1"/>
    <property type="gene ID" value="PTTG_11789"/>
</dbReference>
<gene>
    <name evidence="11" type="primary">ALG14</name>
    <name evidence="12" type="ORF">PTTG_11789</name>
</gene>
<evidence type="ECO:0000256" key="8">
    <source>
        <dbReference type="ARBA" id="ARBA00022989"/>
    </source>
</evidence>
<comment type="subunit">
    <text evidence="4 11">Heterodimer with ALG13 to form a functional enzyme.</text>
</comment>
<evidence type="ECO:0000256" key="7">
    <source>
        <dbReference type="ARBA" id="ARBA00022824"/>
    </source>
</evidence>
<dbReference type="PANTHER" id="PTHR12154">
    <property type="entry name" value="GLYCOSYL TRANSFERASE-RELATED"/>
    <property type="match status" value="1"/>
</dbReference>
<comment type="caution">
    <text evidence="11">Lacks conserved residue(s) required for the propagation of feature annotation.</text>
</comment>
<keyword evidence="8 11" id="KW-1133">Transmembrane helix</keyword>
<dbReference type="AlphaFoldDB" id="A0A180GZS3"/>
<dbReference type="STRING" id="630390.A0A180GZS3"/>
<organism evidence="12">
    <name type="scientific">Puccinia triticina (isolate 1-1 / race 1 (BBBD))</name>
    <name type="common">Brown leaf rust fungus</name>
    <dbReference type="NCBI Taxonomy" id="630390"/>
    <lineage>
        <taxon>Eukaryota</taxon>
        <taxon>Fungi</taxon>
        <taxon>Dikarya</taxon>
        <taxon>Basidiomycota</taxon>
        <taxon>Pucciniomycotina</taxon>
        <taxon>Pucciniomycetes</taxon>
        <taxon>Pucciniales</taxon>
        <taxon>Pucciniaceae</taxon>
        <taxon>Puccinia</taxon>
    </lineage>
</organism>
<dbReference type="VEuPathDB" id="FungiDB:PTTG_11789"/>
<keyword evidence="9 11" id="KW-0472">Membrane</keyword>
<dbReference type="OrthoDB" id="17098at2759"/>
<dbReference type="GO" id="GO:0006488">
    <property type="term" value="P:dolichol-linked oligosaccharide biosynthetic process"/>
    <property type="evidence" value="ECO:0007669"/>
    <property type="project" value="InterPro"/>
</dbReference>
<feature type="transmembrane region" description="Helical" evidence="11">
    <location>
        <begin position="117"/>
        <end position="137"/>
    </location>
</feature>
<feature type="transmembrane region" description="Helical" evidence="11">
    <location>
        <begin position="6"/>
        <end position="26"/>
    </location>
</feature>
<comment type="function">
    <text evidence="11">Involved in protein N-glycosylation. Essential for the second step of the dolichol-linked oligosaccharide pathway. Anchors the catalytic subunit ALG13 to the ER.</text>
</comment>
<comment type="subcellular location">
    <subcellularLocation>
        <location evidence="1 11">Endoplasmic reticulum membrane</location>
        <topology evidence="1 11">Single-pass membrane protein</topology>
    </subcellularLocation>
    <subcellularLocation>
        <location evidence="2">Nucleus membrane</location>
        <topology evidence="2">Single-pass membrane protein</topology>
    </subcellularLocation>
</comment>
<dbReference type="EMBL" id="ADAS02000011">
    <property type="protein sequence ID" value="OAV97752.1"/>
    <property type="molecule type" value="Genomic_DNA"/>
</dbReference>
<evidence type="ECO:0000256" key="3">
    <source>
        <dbReference type="ARBA" id="ARBA00009731"/>
    </source>
</evidence>
<evidence type="ECO:0000313" key="13">
    <source>
        <dbReference type="EnsemblFungi" id="PTTG_11789-t43_1-p1"/>
    </source>
</evidence>
<accession>A0A180GZS3</accession>
<evidence type="ECO:0000256" key="2">
    <source>
        <dbReference type="ARBA" id="ARBA00004590"/>
    </source>
</evidence>
<protein>
    <recommendedName>
        <fullName evidence="5 11">UDP-N-acetylglucosamine transferase subunit ALG14</fullName>
    </recommendedName>
    <alternativeName>
        <fullName evidence="10 11">Asparagine-linked glycosylation protein 14</fullName>
    </alternativeName>
</protein>
<name>A0A180GZS3_PUCT1</name>
<evidence type="ECO:0000256" key="10">
    <source>
        <dbReference type="ARBA" id="ARBA00032062"/>
    </source>
</evidence>
<dbReference type="PANTHER" id="PTHR12154:SF4">
    <property type="entry name" value="UDP-N-ACETYLGLUCOSAMINE TRANSFERASE SUBUNIT ALG14 HOMOLOG"/>
    <property type="match status" value="1"/>
</dbReference>
<evidence type="ECO:0000313" key="12">
    <source>
        <dbReference type="EMBL" id="OAV97752.1"/>
    </source>
</evidence>
<evidence type="ECO:0000256" key="5">
    <source>
        <dbReference type="ARBA" id="ARBA00017467"/>
    </source>
</evidence>
<dbReference type="InterPro" id="IPR013969">
    <property type="entry name" value="Oligosacch_biosynth_Alg14"/>
</dbReference>
<evidence type="ECO:0000256" key="11">
    <source>
        <dbReference type="RuleBase" id="RU362127"/>
    </source>
</evidence>
<dbReference type="GO" id="GO:0004577">
    <property type="term" value="F:N-acetylglucosaminyldiphosphodolichol N-acetylglucosaminyltransferase activity"/>
    <property type="evidence" value="ECO:0007669"/>
    <property type="project" value="TreeGrafter"/>
</dbReference>
<evidence type="ECO:0000256" key="9">
    <source>
        <dbReference type="ARBA" id="ARBA00023136"/>
    </source>
</evidence>
<keyword evidence="6 11" id="KW-0812">Transmembrane</keyword>
<proteinExistence type="inferred from homology"/>
<reference evidence="12" key="2">
    <citation type="submission" date="2016-05" db="EMBL/GenBank/DDBJ databases">
        <title>Comparative analysis highlights variable genome content of wheat rusts and divergence of the mating loci.</title>
        <authorList>
            <person name="Cuomo C.A."/>
            <person name="Bakkeren G."/>
            <person name="Szabo L."/>
            <person name="Khalil H."/>
            <person name="Joly D."/>
            <person name="Goldberg J."/>
            <person name="Young S."/>
            <person name="Zeng Q."/>
            <person name="Fellers J."/>
        </authorList>
    </citation>
    <scope>NUCLEOTIDE SEQUENCE [LARGE SCALE GENOMIC DNA]</scope>
    <source>
        <strain evidence="12">1-1 BBBD Race 1</strain>
    </source>
</reference>